<organism evidence="2 3">
    <name type="scientific">Sphingomonas sanxanigenens DSM 19645 = NX02</name>
    <dbReference type="NCBI Taxonomy" id="1123269"/>
    <lineage>
        <taxon>Bacteria</taxon>
        <taxon>Pseudomonadati</taxon>
        <taxon>Pseudomonadota</taxon>
        <taxon>Alphaproteobacteria</taxon>
        <taxon>Sphingomonadales</taxon>
        <taxon>Sphingomonadaceae</taxon>
        <taxon>Sphingomonas</taxon>
    </lineage>
</organism>
<sequence length="120" mass="12716">MEEILASIKRIIAEENDGPRRAAIDEDQPDDPADDAEPAAAGPGIPASSLVSDAAAEASRQALSSLSGLVVRDAAPGDNTLEGLVRDLLRPMLREWLDAHLPAIVEALVGREISRLSDRN</sequence>
<evidence type="ECO:0000313" key="2">
    <source>
        <dbReference type="EMBL" id="AHE54510.1"/>
    </source>
</evidence>
<protein>
    <recommendedName>
        <fullName evidence="4">Pole-organizing protein PopZ</fullName>
    </recommendedName>
</protein>
<feature type="compositionally biased region" description="Low complexity" evidence="1">
    <location>
        <begin position="38"/>
        <end position="47"/>
    </location>
</feature>
<feature type="compositionally biased region" description="Acidic residues" evidence="1">
    <location>
        <begin position="25"/>
        <end position="37"/>
    </location>
</feature>
<evidence type="ECO:0008006" key="4">
    <source>
        <dbReference type="Google" id="ProtNLM"/>
    </source>
</evidence>
<dbReference type="Pfam" id="PF10691">
    <property type="entry name" value="DUF2497"/>
    <property type="match status" value="1"/>
</dbReference>
<dbReference type="KEGG" id="ssan:NX02_14110"/>
<reference evidence="2 3" key="1">
    <citation type="submission" date="2013-07" db="EMBL/GenBank/DDBJ databases">
        <title>Completed genome of Sphingomonas sanxanigenens NX02.</title>
        <authorList>
            <person name="Ma T."/>
            <person name="Huang H."/>
            <person name="Wu M."/>
            <person name="Li X."/>
            <person name="Li G."/>
        </authorList>
    </citation>
    <scope>NUCLEOTIDE SEQUENCE [LARGE SCALE GENOMIC DNA]</scope>
    <source>
        <strain evidence="2 3">NX02</strain>
    </source>
</reference>
<evidence type="ECO:0000313" key="3">
    <source>
        <dbReference type="Proteomes" id="UP000018851"/>
    </source>
</evidence>
<feature type="region of interest" description="Disordered" evidence="1">
    <location>
        <begin position="16"/>
        <end position="53"/>
    </location>
</feature>
<evidence type="ECO:0000256" key="1">
    <source>
        <dbReference type="SAM" id="MobiDB-lite"/>
    </source>
</evidence>
<dbReference type="AlphaFoldDB" id="W0AFU0"/>
<keyword evidence="3" id="KW-1185">Reference proteome</keyword>
<dbReference type="eggNOG" id="COG3827">
    <property type="taxonomic scope" value="Bacteria"/>
</dbReference>
<gene>
    <name evidence="2" type="ORF">NX02_14110</name>
</gene>
<dbReference type="InterPro" id="IPR019632">
    <property type="entry name" value="DUF2497"/>
</dbReference>
<accession>W0AFU0</accession>
<dbReference type="Proteomes" id="UP000018851">
    <property type="component" value="Chromosome"/>
</dbReference>
<dbReference type="HOGENOM" id="CLU_078707_1_0_5"/>
<name>W0AFU0_9SPHN</name>
<proteinExistence type="predicted"/>
<dbReference type="OrthoDB" id="7189469at2"/>
<dbReference type="EMBL" id="CP006644">
    <property type="protein sequence ID" value="AHE54510.1"/>
    <property type="molecule type" value="Genomic_DNA"/>
</dbReference>
<dbReference type="STRING" id="1123269.NX02_14110"/>
<dbReference type="PATRIC" id="fig|1123269.5.peg.2748"/>